<proteinExistence type="predicted"/>
<name>A0A165MRW8_EXIGL</name>
<dbReference type="Proteomes" id="UP000077266">
    <property type="component" value="Unassembled WGS sequence"/>
</dbReference>
<reference evidence="1 2" key="1">
    <citation type="journal article" date="2016" name="Mol. Biol. Evol.">
        <title>Comparative Genomics of Early-Diverging Mushroom-Forming Fungi Provides Insights into the Origins of Lignocellulose Decay Capabilities.</title>
        <authorList>
            <person name="Nagy L.G."/>
            <person name="Riley R."/>
            <person name="Tritt A."/>
            <person name="Adam C."/>
            <person name="Daum C."/>
            <person name="Floudas D."/>
            <person name="Sun H."/>
            <person name="Yadav J.S."/>
            <person name="Pangilinan J."/>
            <person name="Larsson K.H."/>
            <person name="Matsuura K."/>
            <person name="Barry K."/>
            <person name="Labutti K."/>
            <person name="Kuo R."/>
            <person name="Ohm R.A."/>
            <person name="Bhattacharya S.S."/>
            <person name="Shirouzu T."/>
            <person name="Yoshinaga Y."/>
            <person name="Martin F.M."/>
            <person name="Grigoriev I.V."/>
            <person name="Hibbett D.S."/>
        </authorList>
    </citation>
    <scope>NUCLEOTIDE SEQUENCE [LARGE SCALE GENOMIC DNA]</scope>
    <source>
        <strain evidence="1 2">HHB12029</strain>
    </source>
</reference>
<gene>
    <name evidence="1" type="ORF">EXIGLDRAFT_762337</name>
</gene>
<dbReference type="Gene3D" id="2.20.70.10">
    <property type="match status" value="1"/>
</dbReference>
<sequence>MGVQHLDYNTPATACYDLDEPDLVTTAPSIGRALLRRRRRIYHRYALLWRTFTLSSRTRVLSARLGWRVALFITITPFPGIAPLSPAEKYALATMMQHSTHQYGLTASNYERRAVSLGPRRIDPLGRTYYVDHNTRTTAYHGRQRAEQ</sequence>
<dbReference type="CDD" id="cd00201">
    <property type="entry name" value="WW"/>
    <property type="match status" value="1"/>
</dbReference>
<keyword evidence="2" id="KW-1185">Reference proteome</keyword>
<protein>
    <recommendedName>
        <fullName evidence="3">WW domain-containing protein</fullName>
    </recommendedName>
</protein>
<dbReference type="InParanoid" id="A0A165MRW8"/>
<evidence type="ECO:0008006" key="3">
    <source>
        <dbReference type="Google" id="ProtNLM"/>
    </source>
</evidence>
<evidence type="ECO:0000313" key="1">
    <source>
        <dbReference type="EMBL" id="KZV99666.1"/>
    </source>
</evidence>
<dbReference type="OrthoDB" id="423283at2759"/>
<accession>A0A165MRW8</accession>
<dbReference type="InterPro" id="IPR001202">
    <property type="entry name" value="WW_dom"/>
</dbReference>
<evidence type="ECO:0000313" key="2">
    <source>
        <dbReference type="Proteomes" id="UP000077266"/>
    </source>
</evidence>
<dbReference type="EMBL" id="KV425907">
    <property type="protein sequence ID" value="KZV99666.1"/>
    <property type="molecule type" value="Genomic_DNA"/>
</dbReference>
<organism evidence="1 2">
    <name type="scientific">Exidia glandulosa HHB12029</name>
    <dbReference type="NCBI Taxonomy" id="1314781"/>
    <lineage>
        <taxon>Eukaryota</taxon>
        <taxon>Fungi</taxon>
        <taxon>Dikarya</taxon>
        <taxon>Basidiomycota</taxon>
        <taxon>Agaricomycotina</taxon>
        <taxon>Agaricomycetes</taxon>
        <taxon>Auriculariales</taxon>
        <taxon>Exidiaceae</taxon>
        <taxon>Exidia</taxon>
    </lineage>
</organism>
<dbReference type="AlphaFoldDB" id="A0A165MRW8"/>